<keyword evidence="5" id="KW-1185">Reference proteome</keyword>
<dbReference type="VEuPathDB" id="AmoebaDB:NF0014960"/>
<accession>A0A6A5BR40</accession>
<dbReference type="InterPro" id="IPR000182">
    <property type="entry name" value="GNAT_dom"/>
</dbReference>
<name>A0A6A5BR40_NAEFO</name>
<dbReference type="GO" id="GO:0008080">
    <property type="term" value="F:N-acetyltransferase activity"/>
    <property type="evidence" value="ECO:0007669"/>
    <property type="project" value="TreeGrafter"/>
</dbReference>
<dbReference type="VEuPathDB" id="AmoebaDB:NfTy_065940"/>
<keyword evidence="2" id="KW-0012">Acyltransferase</keyword>
<feature type="domain" description="N-acetyltransferase" evidence="3">
    <location>
        <begin position="10"/>
        <end position="162"/>
    </location>
</feature>
<dbReference type="CDD" id="cd04301">
    <property type="entry name" value="NAT_SF"/>
    <property type="match status" value="1"/>
</dbReference>
<evidence type="ECO:0000256" key="1">
    <source>
        <dbReference type="ARBA" id="ARBA00022679"/>
    </source>
</evidence>
<evidence type="ECO:0000313" key="4">
    <source>
        <dbReference type="EMBL" id="KAF0975409.1"/>
    </source>
</evidence>
<evidence type="ECO:0000313" key="5">
    <source>
        <dbReference type="Proteomes" id="UP000444721"/>
    </source>
</evidence>
<keyword evidence="1" id="KW-0808">Transferase</keyword>
<dbReference type="SUPFAM" id="SSF55729">
    <property type="entry name" value="Acyl-CoA N-acyltransferases (Nat)"/>
    <property type="match status" value="1"/>
</dbReference>
<dbReference type="RefSeq" id="XP_044560122.1">
    <property type="nucleotide sequence ID" value="XM_044708924.1"/>
</dbReference>
<dbReference type="AlphaFoldDB" id="A0A6A5BR40"/>
<dbReference type="InterPro" id="IPR016181">
    <property type="entry name" value="Acyl_CoA_acyltransferase"/>
</dbReference>
<dbReference type="OMA" id="FWWIQSV"/>
<dbReference type="Proteomes" id="UP000444721">
    <property type="component" value="Unassembled WGS sequence"/>
</dbReference>
<sequence>MQQETSDGSYLIREGNPSDAPKITEFNIMMALETEGIHLDREKATRGVITLFEKPEKGQYFVAIHKNGSEETVVGACLVTYEWSDWRCTDYWWMQSVYVAKEHRRRGVFSHLFKYVEKKCIEAKSASFRLYVDKKNANAKNTYLKLGMQESHYEMYEKNFYE</sequence>
<dbReference type="OrthoDB" id="7305308at2759"/>
<protein>
    <recommendedName>
        <fullName evidence="3">N-acetyltransferase domain-containing protein</fullName>
    </recommendedName>
</protein>
<evidence type="ECO:0000256" key="2">
    <source>
        <dbReference type="ARBA" id="ARBA00023315"/>
    </source>
</evidence>
<proteinExistence type="predicted"/>
<dbReference type="PROSITE" id="PS51186">
    <property type="entry name" value="GNAT"/>
    <property type="match status" value="1"/>
</dbReference>
<dbReference type="PANTHER" id="PTHR10545:SF29">
    <property type="entry name" value="GH14572P-RELATED"/>
    <property type="match status" value="1"/>
</dbReference>
<reference evidence="4 5" key="1">
    <citation type="journal article" date="2019" name="Sci. Rep.">
        <title>Nanopore sequencing improves the draft genome of the human pathogenic amoeba Naegleria fowleri.</title>
        <authorList>
            <person name="Liechti N."/>
            <person name="Schurch N."/>
            <person name="Bruggmann R."/>
            <person name="Wittwer M."/>
        </authorList>
    </citation>
    <scope>NUCLEOTIDE SEQUENCE [LARGE SCALE GENOMIC DNA]</scope>
    <source>
        <strain evidence="4 5">ATCC 30894</strain>
    </source>
</reference>
<dbReference type="Pfam" id="PF00583">
    <property type="entry name" value="Acetyltransf_1"/>
    <property type="match status" value="1"/>
</dbReference>
<evidence type="ECO:0000259" key="3">
    <source>
        <dbReference type="PROSITE" id="PS51186"/>
    </source>
</evidence>
<dbReference type="VEuPathDB" id="AmoebaDB:FDP41_005403"/>
<comment type="caution">
    <text evidence="4">The sequence shown here is derived from an EMBL/GenBank/DDBJ whole genome shotgun (WGS) entry which is preliminary data.</text>
</comment>
<dbReference type="EMBL" id="VFQX01000044">
    <property type="protein sequence ID" value="KAF0975409.1"/>
    <property type="molecule type" value="Genomic_DNA"/>
</dbReference>
<dbReference type="Gene3D" id="3.40.630.30">
    <property type="match status" value="1"/>
</dbReference>
<gene>
    <name evidence="4" type="ORF">FDP41_005403</name>
</gene>
<dbReference type="GeneID" id="68112621"/>
<organism evidence="4 5">
    <name type="scientific">Naegleria fowleri</name>
    <name type="common">Brain eating amoeba</name>
    <dbReference type="NCBI Taxonomy" id="5763"/>
    <lineage>
        <taxon>Eukaryota</taxon>
        <taxon>Discoba</taxon>
        <taxon>Heterolobosea</taxon>
        <taxon>Tetramitia</taxon>
        <taxon>Eutetramitia</taxon>
        <taxon>Vahlkampfiidae</taxon>
        <taxon>Naegleria</taxon>
    </lineage>
</organism>
<dbReference type="PANTHER" id="PTHR10545">
    <property type="entry name" value="DIAMINE N-ACETYLTRANSFERASE"/>
    <property type="match status" value="1"/>
</dbReference>
<dbReference type="InterPro" id="IPR051016">
    <property type="entry name" value="Diverse_Substrate_AcTransf"/>
</dbReference>